<dbReference type="KEGG" id="cef:CE0189"/>
<dbReference type="GO" id="GO:0030973">
    <property type="term" value="F:molybdate ion binding"/>
    <property type="evidence" value="ECO:0007669"/>
    <property type="project" value="TreeGrafter"/>
</dbReference>
<name>Q8FU32_COREF</name>
<sequence length="265" mass="27131">MKQEFRRTRRTLSILSILSPIGALALAGVLTACTGSTDTSDTVRVFAAASLNTAADDLAAAFTADHPDADLVFNFAGSPTLVRQIAEGAPADVFISADAATMDTALELPEFTGAQPAVIATNRLVLATAPANPGEIATVADISDDLIALCAPEVPCGALARTALGEAGVQPGRTTEEAAVSDVAMKISTGEVDAGFIYATDAAALATTQDITIIDLEGNVDTTYPLALTTLGRDNPAARAFADFLSSEAATDILTDHGFRKSGTD</sequence>
<dbReference type="NCBIfam" id="TIGR01256">
    <property type="entry name" value="modA"/>
    <property type="match status" value="1"/>
</dbReference>
<feature type="chain" id="PRO_5004305810" evidence="5">
    <location>
        <begin position="26"/>
        <end position="265"/>
    </location>
</feature>
<feature type="binding site" evidence="4">
    <location>
        <position position="50"/>
    </location>
    <ligand>
        <name>molybdate</name>
        <dbReference type="ChEBI" id="CHEBI:36264"/>
    </ligand>
</feature>
<protein>
    <submittedName>
        <fullName evidence="6">Putative molybdopterin biosynthesis protein ModA</fullName>
    </submittedName>
</protein>
<keyword evidence="7" id="KW-1185">Reference proteome</keyword>
<evidence type="ECO:0000256" key="3">
    <source>
        <dbReference type="ARBA" id="ARBA00022729"/>
    </source>
</evidence>
<dbReference type="Proteomes" id="UP000001409">
    <property type="component" value="Chromosome"/>
</dbReference>
<dbReference type="eggNOG" id="COG0725">
    <property type="taxonomic scope" value="Bacteria"/>
</dbReference>
<dbReference type="HOGENOM" id="CLU_065520_0_1_11"/>
<dbReference type="GO" id="GO:0015689">
    <property type="term" value="P:molybdate ion transport"/>
    <property type="evidence" value="ECO:0007669"/>
    <property type="project" value="InterPro"/>
</dbReference>
<dbReference type="SUPFAM" id="SSF53850">
    <property type="entry name" value="Periplasmic binding protein-like II"/>
    <property type="match status" value="1"/>
</dbReference>
<dbReference type="PIRSF" id="PIRSF004846">
    <property type="entry name" value="ModA"/>
    <property type="match status" value="1"/>
</dbReference>
<feature type="binding site" evidence="4">
    <location>
        <position position="198"/>
    </location>
    <ligand>
        <name>molybdate</name>
        <dbReference type="ChEBI" id="CHEBI:36264"/>
    </ligand>
</feature>
<keyword evidence="3 5" id="KW-0732">Signal</keyword>
<proteinExistence type="inferred from homology"/>
<dbReference type="RefSeq" id="WP_006768501.1">
    <property type="nucleotide sequence ID" value="NC_004369.1"/>
</dbReference>
<reference evidence="6 7" key="1">
    <citation type="journal article" date="2003" name="Genome Res.">
        <title>Comparative complete genome sequence analysis of the amino acid replacements responsible for the thermostability of Corynebacterium efficiens.</title>
        <authorList>
            <person name="Nishio Y."/>
            <person name="Nakamura Y."/>
            <person name="Kawarabayasi Y."/>
            <person name="Usuda Y."/>
            <person name="Kimura E."/>
            <person name="Sugimoto S."/>
            <person name="Matsui K."/>
            <person name="Yamagishi A."/>
            <person name="Kikuchi H."/>
            <person name="Ikeo K."/>
            <person name="Gojobori T."/>
        </authorList>
    </citation>
    <scope>NUCLEOTIDE SEQUENCE [LARGE SCALE GENOMIC DNA]</scope>
    <source>
        <strain evidence="7">DSM 44549 / YS-314 / AJ 12310 / JCM 11189 / NBRC 100395</strain>
    </source>
</reference>
<evidence type="ECO:0000256" key="2">
    <source>
        <dbReference type="ARBA" id="ARBA00022723"/>
    </source>
</evidence>
<evidence type="ECO:0000256" key="1">
    <source>
        <dbReference type="ARBA" id="ARBA00009175"/>
    </source>
</evidence>
<feature type="binding site" evidence="4">
    <location>
        <position position="78"/>
    </location>
    <ligand>
        <name>molybdate</name>
        <dbReference type="ChEBI" id="CHEBI:36264"/>
    </ligand>
</feature>
<accession>Q8FU32</accession>
<evidence type="ECO:0000313" key="7">
    <source>
        <dbReference type="Proteomes" id="UP000001409"/>
    </source>
</evidence>
<dbReference type="InterPro" id="IPR005950">
    <property type="entry name" value="ModA"/>
</dbReference>
<keyword evidence="2 4" id="KW-0479">Metal-binding</keyword>
<feature type="binding site" evidence="4">
    <location>
        <position position="180"/>
    </location>
    <ligand>
        <name>molybdate</name>
        <dbReference type="ChEBI" id="CHEBI:36264"/>
    </ligand>
</feature>
<dbReference type="OrthoDB" id="9785015at2"/>
<evidence type="ECO:0000256" key="4">
    <source>
        <dbReference type="PIRSR" id="PIRSR004846-1"/>
    </source>
</evidence>
<dbReference type="AlphaFoldDB" id="Q8FU32"/>
<feature type="signal peptide" evidence="5">
    <location>
        <begin position="1"/>
        <end position="25"/>
    </location>
</feature>
<dbReference type="Pfam" id="PF13531">
    <property type="entry name" value="SBP_bac_11"/>
    <property type="match status" value="1"/>
</dbReference>
<dbReference type="STRING" id="196164.gene:10740580"/>
<dbReference type="InterPro" id="IPR050682">
    <property type="entry name" value="ModA/WtpA"/>
</dbReference>
<dbReference type="EMBL" id="BA000035">
    <property type="protein sequence ID" value="BAC16999.1"/>
    <property type="molecule type" value="Genomic_DNA"/>
</dbReference>
<dbReference type="GO" id="GO:0046872">
    <property type="term" value="F:metal ion binding"/>
    <property type="evidence" value="ECO:0007669"/>
    <property type="project" value="UniProtKB-KW"/>
</dbReference>
<organism evidence="6 7">
    <name type="scientific">Corynebacterium efficiens (strain DSM 44549 / YS-314 / AJ 12310 / JCM 11189 / NBRC 100395)</name>
    <dbReference type="NCBI Taxonomy" id="196164"/>
    <lineage>
        <taxon>Bacteria</taxon>
        <taxon>Bacillati</taxon>
        <taxon>Actinomycetota</taxon>
        <taxon>Actinomycetes</taxon>
        <taxon>Mycobacteriales</taxon>
        <taxon>Corynebacteriaceae</taxon>
        <taxon>Corynebacterium</taxon>
    </lineage>
</organism>
<dbReference type="PROSITE" id="PS51257">
    <property type="entry name" value="PROKAR_LIPOPROTEIN"/>
    <property type="match status" value="1"/>
</dbReference>
<dbReference type="Gene3D" id="3.40.190.10">
    <property type="entry name" value="Periplasmic binding protein-like II"/>
    <property type="match status" value="2"/>
</dbReference>
<comment type="similarity">
    <text evidence="1">Belongs to the bacterial solute-binding protein ModA family.</text>
</comment>
<evidence type="ECO:0000256" key="5">
    <source>
        <dbReference type="SAM" id="SignalP"/>
    </source>
</evidence>
<dbReference type="PANTHER" id="PTHR30632:SF0">
    <property type="entry name" value="SULFATE-BINDING PROTEIN"/>
    <property type="match status" value="1"/>
</dbReference>
<accession>C8NRB4</accession>
<dbReference type="PANTHER" id="PTHR30632">
    <property type="entry name" value="MOLYBDATE-BINDING PERIPLASMIC PROTEIN"/>
    <property type="match status" value="1"/>
</dbReference>
<evidence type="ECO:0000313" key="6">
    <source>
        <dbReference type="EMBL" id="BAC16999.1"/>
    </source>
</evidence>
<keyword evidence="4" id="KW-0500">Molybdenum</keyword>